<dbReference type="InterPro" id="IPR000644">
    <property type="entry name" value="CBS_dom"/>
</dbReference>
<dbReference type="PANTHER" id="PTHR43099">
    <property type="entry name" value="UPF0053 PROTEIN YRKA"/>
    <property type="match status" value="1"/>
</dbReference>
<dbReference type="Pfam" id="PF03471">
    <property type="entry name" value="CorC_HlyC"/>
    <property type="match status" value="1"/>
</dbReference>
<evidence type="ECO:0000256" key="2">
    <source>
        <dbReference type="ARBA" id="ARBA00006337"/>
    </source>
</evidence>
<sequence>MGSSIGTLLLIQVVLIALNAIFASAELAVLSINETKLERLALQGNKRAKRLCKLTREPAKFLSTIQIAITLSGFLGSAFAADGFSDPLVDWMISLGVSIPRATLDTIAVVLITLILSYFTLIFGELVPKRIAMKKSESLALAISGIVSAISVLFKPVVWLLSVSTNAILRLCGMDPNVDDEEVSEEEIRMLVETGGEKGAIDKDEQSFIENVFKFDDLTAGEILTHRTDVAILWMEDSDDTWAQTIHASRFTRYPICEGSSDKVIGVLNAKDYFRLENRSRQNVMAAAVEPTYFVPKTMKADVLFRNMKKSRNFLAVVLDEYGGMMGIITLSDLIEELVGQLREDDGGENEEVPRIEQLDDHTWRVFGNVELSDLEHALDIELEVENVNTFSGLIFYLLNGIPDDGDHDIELNERGLIIRIKKIQEHQVVLSEIVRIEDSSKSAKLAKE</sequence>
<evidence type="ECO:0000256" key="4">
    <source>
        <dbReference type="ARBA" id="ARBA00022692"/>
    </source>
</evidence>
<keyword evidence="3" id="KW-1003">Cell membrane</keyword>
<comment type="caution">
    <text evidence="14">The sequence shown here is derived from an EMBL/GenBank/DDBJ whole genome shotgun (WGS) entry which is preliminary data.</text>
</comment>
<proteinExistence type="inferred from homology"/>
<protein>
    <submittedName>
        <fullName evidence="14">HlyC/CorC family transporter</fullName>
    </submittedName>
</protein>
<dbReference type="PANTHER" id="PTHR43099:SF5">
    <property type="entry name" value="HLYC_CORC FAMILY TRANSPORTER"/>
    <property type="match status" value="1"/>
</dbReference>
<dbReference type="Gene3D" id="3.10.580.10">
    <property type="entry name" value="CBS-domain"/>
    <property type="match status" value="1"/>
</dbReference>
<feature type="domain" description="CNNM transmembrane" evidence="13">
    <location>
        <begin position="1"/>
        <end position="205"/>
    </location>
</feature>
<dbReference type="InterPro" id="IPR046342">
    <property type="entry name" value="CBS_dom_sf"/>
</dbReference>
<dbReference type="SUPFAM" id="SSF54631">
    <property type="entry name" value="CBS-domain pair"/>
    <property type="match status" value="1"/>
</dbReference>
<dbReference type="PROSITE" id="PS51846">
    <property type="entry name" value="CNNM"/>
    <property type="match status" value="1"/>
</dbReference>
<name>A0A9D1GUB3_9FIRM</name>
<dbReference type="Gene3D" id="3.90.1280.20">
    <property type="match status" value="1"/>
</dbReference>
<dbReference type="Pfam" id="PF00571">
    <property type="entry name" value="CBS"/>
    <property type="match status" value="1"/>
</dbReference>
<comment type="similarity">
    <text evidence="2">Belongs to the UPF0053 family.</text>
</comment>
<dbReference type="SUPFAM" id="SSF56176">
    <property type="entry name" value="FAD-binding/transporter-associated domain-like"/>
    <property type="match status" value="1"/>
</dbReference>
<evidence type="ECO:0000256" key="8">
    <source>
        <dbReference type="ARBA" id="ARBA00023136"/>
    </source>
</evidence>
<dbReference type="GO" id="GO:0005886">
    <property type="term" value="C:plasma membrane"/>
    <property type="evidence" value="ECO:0007669"/>
    <property type="project" value="UniProtKB-SubCell"/>
</dbReference>
<reference evidence="14" key="1">
    <citation type="submission" date="2020-10" db="EMBL/GenBank/DDBJ databases">
        <authorList>
            <person name="Gilroy R."/>
        </authorList>
    </citation>
    <scope>NUCLEOTIDE SEQUENCE</scope>
    <source>
        <strain evidence="14">CHK33-4379</strain>
    </source>
</reference>
<dbReference type="InterPro" id="IPR005170">
    <property type="entry name" value="Transptr-assoc_dom"/>
</dbReference>
<dbReference type="GO" id="GO:0050660">
    <property type="term" value="F:flavin adenine dinucleotide binding"/>
    <property type="evidence" value="ECO:0007669"/>
    <property type="project" value="InterPro"/>
</dbReference>
<dbReference type="InterPro" id="IPR016169">
    <property type="entry name" value="FAD-bd_PCMH_sub2"/>
</dbReference>
<feature type="domain" description="CBS" evidence="12">
    <location>
        <begin position="288"/>
        <end position="344"/>
    </location>
</feature>
<comment type="subcellular location">
    <subcellularLocation>
        <location evidence="1">Cell membrane</location>
        <topology evidence="1">Multi-pass membrane protein</topology>
    </subcellularLocation>
</comment>
<feature type="transmembrane region" description="Helical" evidence="11">
    <location>
        <begin position="107"/>
        <end position="127"/>
    </location>
</feature>
<evidence type="ECO:0000256" key="7">
    <source>
        <dbReference type="ARBA" id="ARBA00023122"/>
    </source>
</evidence>
<evidence type="ECO:0000256" key="5">
    <source>
        <dbReference type="ARBA" id="ARBA00022737"/>
    </source>
</evidence>
<evidence type="ECO:0000259" key="12">
    <source>
        <dbReference type="PROSITE" id="PS51371"/>
    </source>
</evidence>
<gene>
    <name evidence="14" type="ORF">IAC39_06555</name>
</gene>
<evidence type="ECO:0000256" key="1">
    <source>
        <dbReference type="ARBA" id="ARBA00004651"/>
    </source>
</evidence>
<dbReference type="EMBL" id="DVLL01000021">
    <property type="protein sequence ID" value="HIT59354.1"/>
    <property type="molecule type" value="Genomic_DNA"/>
</dbReference>
<dbReference type="SMART" id="SM01091">
    <property type="entry name" value="CorC_HlyC"/>
    <property type="match status" value="1"/>
</dbReference>
<dbReference type="InterPro" id="IPR036318">
    <property type="entry name" value="FAD-bd_PCMH-like_sf"/>
</dbReference>
<feature type="transmembrane region" description="Helical" evidence="11">
    <location>
        <begin position="139"/>
        <end position="161"/>
    </location>
</feature>
<evidence type="ECO:0000256" key="9">
    <source>
        <dbReference type="PROSITE-ProRule" id="PRU00703"/>
    </source>
</evidence>
<dbReference type="PROSITE" id="PS51371">
    <property type="entry name" value="CBS"/>
    <property type="match status" value="1"/>
</dbReference>
<dbReference type="InterPro" id="IPR044751">
    <property type="entry name" value="Ion_transp-like_CBS"/>
</dbReference>
<keyword evidence="8 10" id="KW-0472">Membrane</keyword>
<evidence type="ECO:0000259" key="13">
    <source>
        <dbReference type="PROSITE" id="PS51846"/>
    </source>
</evidence>
<organism evidence="14 15">
    <name type="scientific">Candidatus Faeciplasma pullistercoris</name>
    <dbReference type="NCBI Taxonomy" id="2840800"/>
    <lineage>
        <taxon>Bacteria</taxon>
        <taxon>Bacillati</taxon>
        <taxon>Bacillota</taxon>
        <taxon>Clostridia</taxon>
        <taxon>Eubacteriales</taxon>
        <taxon>Oscillospiraceae</taxon>
        <taxon>Oscillospiraceae incertae sedis</taxon>
        <taxon>Candidatus Faeciplasma</taxon>
    </lineage>
</organism>
<evidence type="ECO:0000256" key="3">
    <source>
        <dbReference type="ARBA" id="ARBA00022475"/>
    </source>
</evidence>
<dbReference type="Gene3D" id="3.30.465.10">
    <property type="match status" value="1"/>
</dbReference>
<evidence type="ECO:0000256" key="6">
    <source>
        <dbReference type="ARBA" id="ARBA00022989"/>
    </source>
</evidence>
<reference evidence="14" key="2">
    <citation type="journal article" date="2021" name="PeerJ">
        <title>Extensive microbial diversity within the chicken gut microbiome revealed by metagenomics and culture.</title>
        <authorList>
            <person name="Gilroy R."/>
            <person name="Ravi A."/>
            <person name="Getino M."/>
            <person name="Pursley I."/>
            <person name="Horton D.L."/>
            <person name="Alikhan N.F."/>
            <person name="Baker D."/>
            <person name="Gharbi K."/>
            <person name="Hall N."/>
            <person name="Watson M."/>
            <person name="Adriaenssens E.M."/>
            <person name="Foster-Nyarko E."/>
            <person name="Jarju S."/>
            <person name="Secka A."/>
            <person name="Antonio M."/>
            <person name="Oren A."/>
            <person name="Chaudhuri R.R."/>
            <person name="La Ragione R."/>
            <person name="Hildebrand F."/>
            <person name="Pallen M.J."/>
        </authorList>
    </citation>
    <scope>NUCLEOTIDE SEQUENCE</scope>
    <source>
        <strain evidence="14">CHK33-4379</strain>
    </source>
</reference>
<dbReference type="InterPro" id="IPR002550">
    <property type="entry name" value="CNNM"/>
</dbReference>
<keyword evidence="7 9" id="KW-0129">CBS domain</keyword>
<evidence type="ECO:0000313" key="15">
    <source>
        <dbReference type="Proteomes" id="UP000824136"/>
    </source>
</evidence>
<keyword evidence="5" id="KW-0677">Repeat</keyword>
<accession>A0A9D1GUB3</accession>
<evidence type="ECO:0000313" key="14">
    <source>
        <dbReference type="EMBL" id="HIT59354.1"/>
    </source>
</evidence>
<keyword evidence="4 10" id="KW-0812">Transmembrane</keyword>
<dbReference type="CDD" id="cd04590">
    <property type="entry name" value="CBS_pair_CorC_HlyC_assoc"/>
    <property type="match status" value="1"/>
</dbReference>
<dbReference type="Proteomes" id="UP000824136">
    <property type="component" value="Unassembled WGS sequence"/>
</dbReference>
<dbReference type="AlphaFoldDB" id="A0A9D1GUB3"/>
<dbReference type="InterPro" id="IPR051676">
    <property type="entry name" value="UPF0053_domain"/>
</dbReference>
<evidence type="ECO:0000256" key="10">
    <source>
        <dbReference type="PROSITE-ProRule" id="PRU01193"/>
    </source>
</evidence>
<keyword evidence="6 10" id="KW-1133">Transmembrane helix</keyword>
<feature type="transmembrane region" description="Helical" evidence="11">
    <location>
        <begin position="59"/>
        <end position="81"/>
    </location>
</feature>
<feature type="transmembrane region" description="Helical" evidence="11">
    <location>
        <begin position="6"/>
        <end position="30"/>
    </location>
</feature>
<dbReference type="Pfam" id="PF01595">
    <property type="entry name" value="CNNM"/>
    <property type="match status" value="1"/>
</dbReference>
<evidence type="ECO:0000256" key="11">
    <source>
        <dbReference type="SAM" id="Phobius"/>
    </source>
</evidence>